<feature type="compositionally biased region" description="Basic and acidic residues" evidence="1">
    <location>
        <begin position="1464"/>
        <end position="1478"/>
    </location>
</feature>
<evidence type="ECO:0000313" key="3">
    <source>
        <dbReference type="Proteomes" id="UP000053327"/>
    </source>
</evidence>
<feature type="region of interest" description="Disordered" evidence="1">
    <location>
        <begin position="152"/>
        <end position="189"/>
    </location>
</feature>
<evidence type="ECO:0000256" key="1">
    <source>
        <dbReference type="SAM" id="MobiDB-lite"/>
    </source>
</evidence>
<feature type="region of interest" description="Disordered" evidence="1">
    <location>
        <begin position="1017"/>
        <end position="1360"/>
    </location>
</feature>
<feature type="compositionally biased region" description="Basic and acidic residues" evidence="1">
    <location>
        <begin position="1204"/>
        <end position="1214"/>
    </location>
</feature>
<feature type="region of interest" description="Disordered" evidence="1">
    <location>
        <begin position="768"/>
        <end position="792"/>
    </location>
</feature>
<feature type="region of interest" description="Disordered" evidence="1">
    <location>
        <begin position="1"/>
        <end position="28"/>
    </location>
</feature>
<gene>
    <name evidence="2" type="ORF">PVBG_03261</name>
</gene>
<feature type="region of interest" description="Disordered" evidence="1">
    <location>
        <begin position="1541"/>
        <end position="1579"/>
    </location>
</feature>
<feature type="compositionally biased region" description="Basic residues" evidence="1">
    <location>
        <begin position="313"/>
        <end position="322"/>
    </location>
</feature>
<feature type="region of interest" description="Disordered" evidence="1">
    <location>
        <begin position="254"/>
        <end position="407"/>
    </location>
</feature>
<feature type="region of interest" description="Disordered" evidence="1">
    <location>
        <begin position="930"/>
        <end position="949"/>
    </location>
</feature>
<feature type="compositionally biased region" description="Polar residues" evidence="1">
    <location>
        <begin position="1130"/>
        <end position="1139"/>
    </location>
</feature>
<dbReference type="OrthoDB" id="372732at2759"/>
<sequence length="2045" mass="224723">MRDMTGRSTRIQHKQREEEEAAPREANTYWQEVNLSPKFSISELDPWGEEEGWSVEGWPVEGWPVEGLPVEGGHTDGEGTLNWDATNMAVVSEAKSLSLRGGKRNPVKKTEAPFGKAERERKKTCESRKKNGLATSKGTRIVGICLDPRLDPRLDPPLGAQHRVKKKDEVANSSAKSPSEKKPTALGTLNWKGPLLSELKSACKMGTTKGCRNRMKQQTKINVNDCVRYTQNCKSSFGRRRTSRVGTPLPFHCAPLSGETKWKKREQGSLSRSVSRRTPTGRVRSVPKGKPPSGGSVRSGKSATNKRVEPTKIKHVVRKPPRRLNGVTAKGEQKGEVSQRRGSASLRRNITGSGKMLLKKRSCRKSGMGGDGSPRREKENVKERGRKDAMQSGREGAKGEQHSSATVRSRIEDKRQELLRSFRRRLSGGITTGGGCSPRRLEREMSCGVTNTHVYTYVGSPSGEHSRDAPEGVQEGEKRDDSSFHPPPSSNTCEVSAPCGDHLTHFAQGAERNDFKTNTQSSDDVMMGRVSSSSGSSIEESKSSPWVTSLPNEPVVSGKRRAHSLSEKEESRALNPLILTNDLRIKICYSNNYVDLRGLGGLPLHERVAPEEAEDHVGTEVAKESSKRGTRQVPKHMEEEEPHVNYSPVSHHSDDHLLNMSDDLFLISQDSEKMKLNGYMERINSKETFEGEQGCTFNSWEGQPIERHTYVEGNLPGTSPHLVNADQGKETHPRKGVETGAHPASDPVADGEGTPGVEANHYVDGERANEQPTGWCTPQLGQHKVGSISRRSRAAISKGNNLTMGGEKLKRERDHLSSDIKIKNHSLWGSADEGERQMGRKPNDAHVGDHVESLRDPFLNHEEGSLYTPPFNVDSGSNSTSASLWECPRRKFFQREDLNCLVIKERHLNGGMQGVGNLSEVSVVPPVDPKERINNTCHRNSSGGRTRNGVPLELVGISQMEGTSVKLKESLQVNHPCGVSTDGEETRHCYLHGEQRDPHGVEQNPQIGNNFPFEAQRRRKTMGRKSSGGPISYAGVKQLAPKRIGTKWTGEECTGSGGEDPPAVKEERRKKKKKKPKEGEAKGKGKEKEKEKEKAKPKAKSKIKVVKKKAIPGQTKRNRSAKPPQHCEQIVSTKNQGENSTHRFDDSTGQTNGANRKVTPHVGTHTEEAAHPREREREKEKAGGRGGAPRGSGPPPKSSPSVNHHGELTSIEKDKKKKVKRSSCQVHHSKGNMKDEEVKKKVPSYALLQMLIRKKTKKGPTDTDTHRGRKNVNRLTCSPHEGDVVGRVKQQWVPSPERRNADLKVRSGCSVSLCGAAPGGRTKKKGGTQKKGAKGGRGVSSGKRGGLQKGGKERGARVKGEVLPETQACFEGLAEGGDCGEGAPTEKPVRDAKEVKEVKKAKVKNGETNSAKRATPNSQTGMVSPRECHQEGGTPKMGSTPAGKDPPREVHPKMGTKRGRKKGEKREWSDEPLKDGREGTVISVPPPRGALLMEVRQRSNVHDSNLFLGQSFQEVSPLEGLIQERYHFQGKEERSIRQCAEWGEGTDEPSERSSTRIERERGDQVKWAEERSEEDSLAADDVEKFHQTYCADKLEFPLGGLSSGSRGSRGSGEEGRSPREGGDPACGQFSFSLNLEQYVENHRINRVSLKRSLFGGSPEGDPPGNHRYSATANGSDHMGGVLEEGLEIRTIGQSEDNAPPQRRSQITWSKDETDGRNGKLLFFKCNEREVMNVREGERVTNDVKEDVPHLDRRRDAHPDDEEGKACCGSPVGKAPRDHDRSPLRVTEGGVELKPILDDLFLSRIKEKKKKKNYLFRAVSMNDIHGSLFPQRRGCANFGEEGDSCKKKLNMCDGSPSPHLIRNHAKCIPRLLSRTNSLLFRRGRSDCGGGILTQGGATPSGGRKVITKMAHHPGALDEGGLLKKKETLSGSSRPSGVLPKRDVALRPSRVNIFRRSKSCSMVKGRNAFEGACAWEKAKGKADGKADGKANGKALCTTTMLVGRTLTCGKPLGESHSTRKSLLKSVQTQTSGCLWSPCLLFESSVKE</sequence>
<feature type="compositionally biased region" description="Basic and acidic residues" evidence="1">
    <location>
        <begin position="1611"/>
        <end position="1622"/>
    </location>
</feature>
<feature type="compositionally biased region" description="Polar residues" evidence="1">
    <location>
        <begin position="1691"/>
        <end position="1708"/>
    </location>
</feature>
<feature type="compositionally biased region" description="Basic and acidic residues" evidence="1">
    <location>
        <begin position="1296"/>
        <end position="1305"/>
    </location>
</feature>
<feature type="compositionally biased region" description="Basic residues" evidence="1">
    <location>
        <begin position="1215"/>
        <end position="1231"/>
    </location>
</feature>
<feature type="region of interest" description="Disordered" evidence="1">
    <location>
        <begin position="96"/>
        <end position="132"/>
    </location>
</feature>
<proteinExistence type="predicted"/>
<feature type="compositionally biased region" description="Low complexity" evidence="1">
    <location>
        <begin position="521"/>
        <end position="538"/>
    </location>
</feature>
<feature type="compositionally biased region" description="Basic and acidic residues" evidence="1">
    <location>
        <begin position="1549"/>
        <end position="1570"/>
    </location>
</feature>
<protein>
    <submittedName>
        <fullName evidence="2">Uncharacterized protein</fullName>
    </submittedName>
</protein>
<dbReference type="EMBL" id="KQ234711">
    <property type="protein sequence ID" value="KMZ89540.1"/>
    <property type="molecule type" value="Genomic_DNA"/>
</dbReference>
<feature type="compositionally biased region" description="Polar residues" evidence="1">
    <location>
        <begin position="934"/>
        <end position="945"/>
    </location>
</feature>
<feature type="compositionally biased region" description="Basic and acidic residues" evidence="1">
    <location>
        <begin position="610"/>
        <end position="627"/>
    </location>
</feature>
<feature type="compositionally biased region" description="Gly residues" evidence="1">
    <location>
        <begin position="1335"/>
        <end position="1349"/>
    </location>
</feature>
<feature type="compositionally biased region" description="Basic and acidic residues" evidence="1">
    <location>
        <begin position="373"/>
        <end position="401"/>
    </location>
</feature>
<feature type="region of interest" description="Disordered" evidence="1">
    <location>
        <begin position="510"/>
        <end position="564"/>
    </location>
</feature>
<feature type="compositionally biased region" description="Basic residues" evidence="1">
    <location>
        <begin position="1097"/>
        <end position="1120"/>
    </location>
</feature>
<feature type="compositionally biased region" description="Basic and acidic residues" evidence="1">
    <location>
        <begin position="1077"/>
        <end position="1096"/>
    </location>
</feature>
<feature type="region of interest" description="Disordered" evidence="1">
    <location>
        <begin position="1745"/>
        <end position="1783"/>
    </location>
</feature>
<name>A0A0J9T2C1_PLAV1</name>
<feature type="compositionally biased region" description="Basic and acidic residues" evidence="1">
    <location>
        <begin position="1387"/>
        <end position="1400"/>
    </location>
</feature>
<feature type="compositionally biased region" description="Polar residues" evidence="1">
    <location>
        <begin position="340"/>
        <end position="352"/>
    </location>
</feature>
<feature type="compositionally biased region" description="Basic and acidic residues" evidence="1">
    <location>
        <begin position="1350"/>
        <end position="1360"/>
    </location>
</feature>
<feature type="compositionally biased region" description="Basic and acidic residues" evidence="1">
    <location>
        <begin position="1745"/>
        <end position="1757"/>
    </location>
</feature>
<feature type="region of interest" description="Disordered" evidence="1">
    <location>
        <begin position="1600"/>
        <end position="1625"/>
    </location>
</feature>
<feature type="region of interest" description="Disordered" evidence="1">
    <location>
        <begin position="610"/>
        <end position="651"/>
    </location>
</feature>
<feature type="compositionally biased region" description="Polar residues" evidence="1">
    <location>
        <begin position="268"/>
        <end position="278"/>
    </location>
</feature>
<accession>A0A0J9T2C1</accession>
<feature type="compositionally biased region" description="Basic residues" evidence="1">
    <location>
        <begin position="1321"/>
        <end position="1334"/>
    </location>
</feature>
<reference evidence="2 3" key="1">
    <citation type="submission" date="2011-08" db="EMBL/GenBank/DDBJ databases">
        <title>The Genome Sequence of Plasmodium vivax Brazil I.</title>
        <authorList>
            <consortium name="The Broad Institute Genome Sequencing Platform"/>
            <consortium name="The Broad Institute Genome Sequencing Center for Infectious Disease"/>
            <person name="Neafsey D."/>
            <person name="Carlton J."/>
            <person name="Barnwell J."/>
            <person name="Collins W."/>
            <person name="Escalante A."/>
            <person name="Mullikin J."/>
            <person name="Saul A."/>
            <person name="Guigo R."/>
            <person name="Camara F."/>
            <person name="Young S.K."/>
            <person name="Zeng Q."/>
            <person name="Gargeya S."/>
            <person name="Fitzgerald M."/>
            <person name="Haas B."/>
            <person name="Abouelleil A."/>
            <person name="Alvarado L."/>
            <person name="Arachchi H.M."/>
            <person name="Berlin A."/>
            <person name="Brown A."/>
            <person name="Chapman S.B."/>
            <person name="Chen Z."/>
            <person name="Dunbar C."/>
            <person name="Freedman E."/>
            <person name="Gearin G."/>
            <person name="Gellesch M."/>
            <person name="Goldberg J."/>
            <person name="Griggs A."/>
            <person name="Gujja S."/>
            <person name="Heiman D."/>
            <person name="Howarth C."/>
            <person name="Larson L."/>
            <person name="Lui A."/>
            <person name="MacDonald P.J.P."/>
            <person name="Montmayeur A."/>
            <person name="Murphy C."/>
            <person name="Neiman D."/>
            <person name="Pearson M."/>
            <person name="Priest M."/>
            <person name="Roberts A."/>
            <person name="Saif S."/>
            <person name="Shea T."/>
            <person name="Shenoy N."/>
            <person name="Sisk P."/>
            <person name="Stolte C."/>
            <person name="Sykes S."/>
            <person name="Wortman J."/>
            <person name="Nusbaum C."/>
            <person name="Birren B."/>
        </authorList>
    </citation>
    <scope>NUCLEOTIDE SEQUENCE [LARGE SCALE GENOMIC DNA]</scope>
    <source>
        <strain evidence="2 3">Brazil I</strain>
    </source>
</reference>
<feature type="compositionally biased region" description="Basic residues" evidence="1">
    <location>
        <begin position="1454"/>
        <end position="1463"/>
    </location>
</feature>
<feature type="compositionally biased region" description="Basic and acidic residues" evidence="1">
    <location>
        <begin position="727"/>
        <end position="737"/>
    </location>
</feature>
<feature type="compositionally biased region" description="Basic and acidic residues" evidence="1">
    <location>
        <begin position="108"/>
        <end position="129"/>
    </location>
</feature>
<evidence type="ECO:0000313" key="2">
    <source>
        <dbReference type="EMBL" id="KMZ89540.1"/>
    </source>
</evidence>
<feature type="region of interest" description="Disordered" evidence="1">
    <location>
        <begin position="715"/>
        <end position="754"/>
    </location>
</feature>
<feature type="compositionally biased region" description="Polar residues" evidence="1">
    <location>
        <begin position="770"/>
        <end position="780"/>
    </location>
</feature>
<feature type="compositionally biased region" description="Polar residues" evidence="1">
    <location>
        <begin position="1406"/>
        <end position="1422"/>
    </location>
</feature>
<feature type="compositionally biased region" description="Basic and acidic residues" evidence="1">
    <location>
        <begin position="14"/>
        <end position="23"/>
    </location>
</feature>
<dbReference type="Proteomes" id="UP000053327">
    <property type="component" value="Unassembled WGS sequence"/>
</dbReference>
<feature type="compositionally biased region" description="Basic and acidic residues" evidence="1">
    <location>
        <begin position="1164"/>
        <end position="1183"/>
    </location>
</feature>
<feature type="compositionally biased region" description="Basic and acidic residues" evidence="1">
    <location>
        <begin position="464"/>
        <end position="483"/>
    </location>
</feature>
<feature type="region of interest" description="Disordered" evidence="1">
    <location>
        <begin position="458"/>
        <end position="496"/>
    </location>
</feature>
<feature type="region of interest" description="Disordered" evidence="1">
    <location>
        <begin position="1374"/>
        <end position="1485"/>
    </location>
</feature>
<feature type="region of interest" description="Disordered" evidence="1">
    <location>
        <begin position="1691"/>
        <end position="1713"/>
    </location>
</feature>
<feature type="region of interest" description="Disordered" evidence="1">
    <location>
        <begin position="1653"/>
        <end position="1673"/>
    </location>
</feature>
<organism evidence="2 3">
    <name type="scientific">Plasmodium vivax (strain Brazil I)</name>
    <dbReference type="NCBI Taxonomy" id="1033975"/>
    <lineage>
        <taxon>Eukaryota</taxon>
        <taxon>Sar</taxon>
        <taxon>Alveolata</taxon>
        <taxon>Apicomplexa</taxon>
        <taxon>Aconoidasida</taxon>
        <taxon>Haemosporida</taxon>
        <taxon>Plasmodiidae</taxon>
        <taxon>Plasmodium</taxon>
        <taxon>Plasmodium (Plasmodium)</taxon>
    </lineage>
</organism>